<dbReference type="Proteomes" id="UP000664534">
    <property type="component" value="Unassembled WGS sequence"/>
</dbReference>
<accession>A0A8H3FN45</accession>
<evidence type="ECO:0008006" key="10">
    <source>
        <dbReference type="Google" id="ProtNLM"/>
    </source>
</evidence>
<keyword evidence="4 7" id="KW-1133">Transmembrane helix</keyword>
<dbReference type="PANTHER" id="PTHR31851">
    <property type="entry name" value="FE(2+)/MN(2+) TRANSPORTER PCL1"/>
    <property type="match status" value="1"/>
</dbReference>
<dbReference type="AlphaFoldDB" id="A0A8H3FN45"/>
<dbReference type="EMBL" id="CAJPDT010000052">
    <property type="protein sequence ID" value="CAF9929081.1"/>
    <property type="molecule type" value="Genomic_DNA"/>
</dbReference>
<dbReference type="GO" id="GO:0030026">
    <property type="term" value="P:intracellular manganese ion homeostasis"/>
    <property type="evidence" value="ECO:0007669"/>
    <property type="project" value="InterPro"/>
</dbReference>
<comment type="caution">
    <text evidence="8">The sequence shown here is derived from an EMBL/GenBank/DDBJ whole genome shotgun (WGS) entry which is preliminary data.</text>
</comment>
<evidence type="ECO:0000313" key="8">
    <source>
        <dbReference type="EMBL" id="CAF9929081.1"/>
    </source>
</evidence>
<dbReference type="InterPro" id="IPR008217">
    <property type="entry name" value="Ccc1_fam"/>
</dbReference>
<organism evidence="8 9">
    <name type="scientific">Imshaugia aleurites</name>
    <dbReference type="NCBI Taxonomy" id="172621"/>
    <lineage>
        <taxon>Eukaryota</taxon>
        <taxon>Fungi</taxon>
        <taxon>Dikarya</taxon>
        <taxon>Ascomycota</taxon>
        <taxon>Pezizomycotina</taxon>
        <taxon>Lecanoromycetes</taxon>
        <taxon>OSLEUM clade</taxon>
        <taxon>Lecanoromycetidae</taxon>
        <taxon>Lecanorales</taxon>
        <taxon>Lecanorineae</taxon>
        <taxon>Parmeliaceae</taxon>
        <taxon>Imshaugia</taxon>
    </lineage>
</organism>
<feature type="compositionally biased region" description="Low complexity" evidence="6">
    <location>
        <begin position="11"/>
        <end position="35"/>
    </location>
</feature>
<keyword evidence="9" id="KW-1185">Reference proteome</keyword>
<evidence type="ECO:0000256" key="7">
    <source>
        <dbReference type="SAM" id="Phobius"/>
    </source>
</evidence>
<feature type="transmembrane region" description="Helical" evidence="7">
    <location>
        <begin position="252"/>
        <end position="274"/>
    </location>
</feature>
<reference evidence="8" key="1">
    <citation type="submission" date="2021-03" db="EMBL/GenBank/DDBJ databases">
        <authorList>
            <person name="Tagirdzhanova G."/>
        </authorList>
    </citation>
    <scope>NUCLEOTIDE SEQUENCE</scope>
</reference>
<comment type="similarity">
    <text evidence="2">Belongs to the CCC1 family.</text>
</comment>
<name>A0A8H3FN45_9LECA</name>
<dbReference type="GO" id="GO:0012505">
    <property type="term" value="C:endomembrane system"/>
    <property type="evidence" value="ECO:0007669"/>
    <property type="project" value="UniProtKB-SubCell"/>
</dbReference>
<sequence>MERSSSIELESQTLAPQAPTTTSSPPAPSSHSPQQLSLLQRLRNFKPGPSNIKDAVIGVSDGIVVPFAVAAGLTEYKNAKVVVSGGLAELFAGAISMGLGGLLGSKSDSLEYDCKRRETEAMILADPAATALLVEGIWSPYHSAPLTAAILAEYRALPLQQQTTYLLEHHHHLSPPSRSSPWISCATLASGYFIGGFIPLIPYLCVKQRQVFLALWCSVAVVVVCLFAFGWVKTGSVVGWKGRRELKMGVFGAGQMVGLGVIATGAAVGIVRGINGGEKSGLMNV</sequence>
<gene>
    <name evidence="8" type="ORF">IMSHALPRED_007809</name>
</gene>
<evidence type="ECO:0000256" key="4">
    <source>
        <dbReference type="ARBA" id="ARBA00022989"/>
    </source>
</evidence>
<evidence type="ECO:0000256" key="1">
    <source>
        <dbReference type="ARBA" id="ARBA00004127"/>
    </source>
</evidence>
<feature type="compositionally biased region" description="Polar residues" evidence="6">
    <location>
        <begin position="1"/>
        <end position="10"/>
    </location>
</feature>
<feature type="transmembrane region" description="Helical" evidence="7">
    <location>
        <begin position="211"/>
        <end position="232"/>
    </location>
</feature>
<evidence type="ECO:0000256" key="5">
    <source>
        <dbReference type="ARBA" id="ARBA00023136"/>
    </source>
</evidence>
<keyword evidence="5 7" id="KW-0472">Membrane</keyword>
<evidence type="ECO:0000256" key="3">
    <source>
        <dbReference type="ARBA" id="ARBA00022692"/>
    </source>
</evidence>
<evidence type="ECO:0000313" key="9">
    <source>
        <dbReference type="Proteomes" id="UP000664534"/>
    </source>
</evidence>
<comment type="subcellular location">
    <subcellularLocation>
        <location evidence="1">Endomembrane system</location>
        <topology evidence="1">Multi-pass membrane protein</topology>
    </subcellularLocation>
</comment>
<dbReference type="Pfam" id="PF01988">
    <property type="entry name" value="VIT1"/>
    <property type="match status" value="1"/>
</dbReference>
<evidence type="ECO:0000256" key="6">
    <source>
        <dbReference type="SAM" id="MobiDB-lite"/>
    </source>
</evidence>
<dbReference type="GO" id="GO:0005384">
    <property type="term" value="F:manganese ion transmembrane transporter activity"/>
    <property type="evidence" value="ECO:0007669"/>
    <property type="project" value="InterPro"/>
</dbReference>
<proteinExistence type="inferred from homology"/>
<protein>
    <recommendedName>
        <fullName evidence="10">DUF125-domain-containing protein</fullName>
    </recommendedName>
</protein>
<feature type="transmembrane region" description="Helical" evidence="7">
    <location>
        <begin position="181"/>
        <end position="204"/>
    </location>
</feature>
<feature type="region of interest" description="Disordered" evidence="6">
    <location>
        <begin position="1"/>
        <end position="35"/>
    </location>
</feature>
<dbReference type="OrthoDB" id="73465at2759"/>
<evidence type="ECO:0000256" key="2">
    <source>
        <dbReference type="ARBA" id="ARBA00007049"/>
    </source>
</evidence>
<keyword evidence="3 7" id="KW-0812">Transmembrane</keyword>